<accession>A0ABR0AU73</accession>
<comment type="caution">
    <text evidence="1">The sequence shown here is derived from an EMBL/GenBank/DDBJ whole genome shotgun (WGS) entry which is preliminary data.</text>
</comment>
<sequence length="65" mass="6917">MDTQLQVGGCLVNMPCAKILLLGKLITANACLQACTIKEAGENKPIPSEIQGIPVCELFRSVMAE</sequence>
<reference evidence="1 2" key="1">
    <citation type="journal article" date="2023" name="Nucleic Acids Res.">
        <title>The hologenome of Daphnia magna reveals possible DNA methylation and microbiome-mediated evolution of the host genome.</title>
        <authorList>
            <person name="Chaturvedi A."/>
            <person name="Li X."/>
            <person name="Dhandapani V."/>
            <person name="Marshall H."/>
            <person name="Kissane S."/>
            <person name="Cuenca-Cambronero M."/>
            <person name="Asole G."/>
            <person name="Calvet F."/>
            <person name="Ruiz-Romero M."/>
            <person name="Marangio P."/>
            <person name="Guigo R."/>
            <person name="Rago D."/>
            <person name="Mirbahai L."/>
            <person name="Eastwood N."/>
            <person name="Colbourne J.K."/>
            <person name="Zhou J."/>
            <person name="Mallon E."/>
            <person name="Orsini L."/>
        </authorList>
    </citation>
    <scope>NUCLEOTIDE SEQUENCE [LARGE SCALE GENOMIC DNA]</scope>
    <source>
        <strain evidence="1">LRV0_1</strain>
    </source>
</reference>
<dbReference type="Proteomes" id="UP001234178">
    <property type="component" value="Unassembled WGS sequence"/>
</dbReference>
<dbReference type="EMBL" id="JAOYFB010000039">
    <property type="protein sequence ID" value="KAK4028670.1"/>
    <property type="molecule type" value="Genomic_DNA"/>
</dbReference>
<keyword evidence="2" id="KW-1185">Reference proteome</keyword>
<evidence type="ECO:0000313" key="2">
    <source>
        <dbReference type="Proteomes" id="UP001234178"/>
    </source>
</evidence>
<evidence type="ECO:0000313" key="1">
    <source>
        <dbReference type="EMBL" id="KAK4028670.1"/>
    </source>
</evidence>
<name>A0ABR0AU73_9CRUS</name>
<protein>
    <submittedName>
        <fullName evidence="1">Uncharacterized protein</fullName>
    </submittedName>
</protein>
<gene>
    <name evidence="1" type="ORF">OUZ56_021674</name>
</gene>
<organism evidence="1 2">
    <name type="scientific">Daphnia magna</name>
    <dbReference type="NCBI Taxonomy" id="35525"/>
    <lineage>
        <taxon>Eukaryota</taxon>
        <taxon>Metazoa</taxon>
        <taxon>Ecdysozoa</taxon>
        <taxon>Arthropoda</taxon>
        <taxon>Crustacea</taxon>
        <taxon>Branchiopoda</taxon>
        <taxon>Diplostraca</taxon>
        <taxon>Cladocera</taxon>
        <taxon>Anomopoda</taxon>
        <taxon>Daphniidae</taxon>
        <taxon>Daphnia</taxon>
    </lineage>
</organism>
<proteinExistence type="predicted"/>